<keyword evidence="3" id="KW-1185">Reference proteome</keyword>
<evidence type="ECO:0000313" key="2">
    <source>
        <dbReference type="EMBL" id="KAK5054590.1"/>
    </source>
</evidence>
<dbReference type="Pfam" id="PF03992">
    <property type="entry name" value="ABM"/>
    <property type="match status" value="1"/>
</dbReference>
<dbReference type="GO" id="GO:0003824">
    <property type="term" value="F:catalytic activity"/>
    <property type="evidence" value="ECO:0007669"/>
    <property type="project" value="TreeGrafter"/>
</dbReference>
<evidence type="ECO:0000259" key="1">
    <source>
        <dbReference type="PROSITE" id="PS51725"/>
    </source>
</evidence>
<feature type="domain" description="ABM" evidence="1">
    <location>
        <begin position="14"/>
        <end position="104"/>
    </location>
</feature>
<dbReference type="GeneID" id="89969701"/>
<dbReference type="InterPro" id="IPR011008">
    <property type="entry name" value="Dimeric_a/b-barrel"/>
</dbReference>
<dbReference type="PANTHER" id="PTHR33336:SF15">
    <property type="entry name" value="ABM DOMAIN-CONTAINING PROTEIN"/>
    <property type="match status" value="1"/>
</dbReference>
<dbReference type="InterPro" id="IPR050744">
    <property type="entry name" value="AI-2_Isomerase_LsrG"/>
</dbReference>
<dbReference type="Proteomes" id="UP001358417">
    <property type="component" value="Unassembled WGS sequence"/>
</dbReference>
<dbReference type="EMBL" id="JAVRRD010000010">
    <property type="protein sequence ID" value="KAK5054590.1"/>
    <property type="molecule type" value="Genomic_DNA"/>
</dbReference>
<protein>
    <recommendedName>
        <fullName evidence="1">ABM domain-containing protein</fullName>
    </recommendedName>
</protein>
<dbReference type="PANTHER" id="PTHR33336">
    <property type="entry name" value="QUINOL MONOOXYGENASE YGIN-RELATED"/>
    <property type="match status" value="1"/>
</dbReference>
<proteinExistence type="predicted"/>
<gene>
    <name evidence="2" type="ORF">LTR84_001481</name>
</gene>
<dbReference type="PROSITE" id="PS51725">
    <property type="entry name" value="ABM"/>
    <property type="match status" value="1"/>
</dbReference>
<dbReference type="SUPFAM" id="SSF54909">
    <property type="entry name" value="Dimeric alpha+beta barrel"/>
    <property type="match status" value="1"/>
</dbReference>
<reference evidence="2 3" key="1">
    <citation type="submission" date="2023-08" db="EMBL/GenBank/DDBJ databases">
        <title>Black Yeasts Isolated from many extreme environments.</title>
        <authorList>
            <person name="Coleine C."/>
            <person name="Stajich J.E."/>
            <person name="Selbmann L."/>
        </authorList>
    </citation>
    <scope>NUCLEOTIDE SEQUENCE [LARGE SCALE GENOMIC DNA]</scope>
    <source>
        <strain evidence="2 3">CCFEE 5792</strain>
    </source>
</reference>
<organism evidence="2 3">
    <name type="scientific">Exophiala bonariae</name>
    <dbReference type="NCBI Taxonomy" id="1690606"/>
    <lineage>
        <taxon>Eukaryota</taxon>
        <taxon>Fungi</taxon>
        <taxon>Dikarya</taxon>
        <taxon>Ascomycota</taxon>
        <taxon>Pezizomycotina</taxon>
        <taxon>Eurotiomycetes</taxon>
        <taxon>Chaetothyriomycetidae</taxon>
        <taxon>Chaetothyriales</taxon>
        <taxon>Herpotrichiellaceae</taxon>
        <taxon>Exophiala</taxon>
    </lineage>
</organism>
<name>A0AAV9NCR3_9EURO</name>
<dbReference type="Gene3D" id="3.30.70.100">
    <property type="match status" value="1"/>
</dbReference>
<evidence type="ECO:0000313" key="3">
    <source>
        <dbReference type="Proteomes" id="UP001358417"/>
    </source>
</evidence>
<comment type="caution">
    <text evidence="2">The sequence shown here is derived from an EMBL/GenBank/DDBJ whole genome shotgun (WGS) entry which is preliminary data.</text>
</comment>
<sequence length="105" mass="12192">MSEEKKWNIPDGEFCVYGTVYADPEHADEVEAVYKETTRLAQSEEGIVYYCLSRDGDDPTIFHFFERYKSKAAFDAHNQQDIIQKFIKSGWMKDVKAVFTKPITP</sequence>
<dbReference type="RefSeq" id="XP_064707363.1">
    <property type="nucleotide sequence ID" value="XM_064845105.1"/>
</dbReference>
<dbReference type="AlphaFoldDB" id="A0AAV9NCR3"/>
<accession>A0AAV9NCR3</accession>
<dbReference type="InterPro" id="IPR007138">
    <property type="entry name" value="ABM_dom"/>
</dbReference>